<evidence type="ECO:0000313" key="3">
    <source>
        <dbReference type="Proteomes" id="UP000295484"/>
    </source>
</evidence>
<protein>
    <submittedName>
        <fullName evidence="2">Endonuclease/exonuclease/phosphatase family protein</fullName>
    </submittedName>
</protein>
<sequence>MTTFTIATFNAQNLIGPDREYYRFEKYSSVEHAWKQDWLADQLTRMNPDIVGFQEIFEPEPLQQVIALADRRGEQSNAAGQPGAEPGRKAIHRKQRYDSYGETALAFAPNIADSGPGERRPGVAILSRFGFADQPQSIQLLDPPVDVPFHHLGGGDAGSYQIRRLTRPILKARIPVGDHVVTVFNAHLKSRLGEFVRPHGARFSPEIDLLDYDPAGRAMGALRSGLRRMSEAWVLRRLVLDELALDRPVIVLGDLNDDDRSATHEIICGERPLPDYSWMRRPTPQGPDDRYTAAESEQIREAIDRVRLQAAAQLFMRKSLRDMVYTASFAGVYQALDAILLSRHFDPDRADRIGEMIHFGAYNDHITDGAEPQSPAARIVSDHGQIMAHIRLR</sequence>
<dbReference type="EMBL" id="SOEB01000008">
    <property type="protein sequence ID" value="TDX29665.1"/>
    <property type="molecule type" value="Genomic_DNA"/>
</dbReference>
<dbReference type="PANTHER" id="PTHR42834:SF1">
    <property type="entry name" value="ENDONUCLEASE_EXONUCLEASE_PHOSPHATASE FAMILY PROTEIN (AFU_ORTHOLOGUE AFUA_3G09210)"/>
    <property type="match status" value="1"/>
</dbReference>
<proteinExistence type="predicted"/>
<accession>A0A4R8FSP6</accession>
<dbReference type="Pfam" id="PF03372">
    <property type="entry name" value="Exo_endo_phos"/>
    <property type="match status" value="1"/>
</dbReference>
<organism evidence="2 3">
    <name type="scientific">Rhodovulum visakhapatnamense</name>
    <dbReference type="NCBI Taxonomy" id="364297"/>
    <lineage>
        <taxon>Bacteria</taxon>
        <taxon>Pseudomonadati</taxon>
        <taxon>Pseudomonadota</taxon>
        <taxon>Alphaproteobacteria</taxon>
        <taxon>Rhodobacterales</taxon>
        <taxon>Paracoccaceae</taxon>
        <taxon>Rhodovulum</taxon>
    </lineage>
</organism>
<feature type="domain" description="Endonuclease/exonuclease/phosphatase" evidence="1">
    <location>
        <begin position="8"/>
        <end position="306"/>
    </location>
</feature>
<dbReference type="InterPro" id="IPR005135">
    <property type="entry name" value="Endo/exonuclease/phosphatase"/>
</dbReference>
<dbReference type="Gene3D" id="3.60.10.10">
    <property type="entry name" value="Endonuclease/exonuclease/phosphatase"/>
    <property type="match status" value="1"/>
</dbReference>
<keyword evidence="2" id="KW-0378">Hydrolase</keyword>
<reference evidence="2 3" key="1">
    <citation type="submission" date="2019-03" db="EMBL/GenBank/DDBJ databases">
        <title>Genomic Encyclopedia of Type Strains, Phase IV (KMG-IV): sequencing the most valuable type-strain genomes for metagenomic binning, comparative biology and taxonomic classification.</title>
        <authorList>
            <person name="Goeker M."/>
        </authorList>
    </citation>
    <scope>NUCLEOTIDE SEQUENCE [LARGE SCALE GENOMIC DNA]</scope>
    <source>
        <strain evidence="2 3">JA181</strain>
    </source>
</reference>
<dbReference type="GO" id="GO:0004519">
    <property type="term" value="F:endonuclease activity"/>
    <property type="evidence" value="ECO:0007669"/>
    <property type="project" value="UniProtKB-KW"/>
</dbReference>
<evidence type="ECO:0000313" key="2">
    <source>
        <dbReference type="EMBL" id="TDX29665.1"/>
    </source>
</evidence>
<keyword evidence="2" id="KW-0255">Endonuclease</keyword>
<gene>
    <name evidence="2" type="ORF">EV657_10885</name>
</gene>
<dbReference type="Proteomes" id="UP000295484">
    <property type="component" value="Unassembled WGS sequence"/>
</dbReference>
<name>A0A4R8FSP6_9RHOB</name>
<evidence type="ECO:0000259" key="1">
    <source>
        <dbReference type="Pfam" id="PF03372"/>
    </source>
</evidence>
<dbReference type="GO" id="GO:0004527">
    <property type="term" value="F:exonuclease activity"/>
    <property type="evidence" value="ECO:0007669"/>
    <property type="project" value="UniProtKB-KW"/>
</dbReference>
<dbReference type="PANTHER" id="PTHR42834">
    <property type="entry name" value="ENDONUCLEASE/EXONUCLEASE/PHOSPHATASE FAMILY PROTEIN (AFU_ORTHOLOGUE AFUA_3G09210)"/>
    <property type="match status" value="1"/>
</dbReference>
<dbReference type="AlphaFoldDB" id="A0A4R8FSP6"/>
<comment type="caution">
    <text evidence="2">The sequence shown here is derived from an EMBL/GenBank/DDBJ whole genome shotgun (WGS) entry which is preliminary data.</text>
</comment>
<dbReference type="SUPFAM" id="SSF56219">
    <property type="entry name" value="DNase I-like"/>
    <property type="match status" value="1"/>
</dbReference>
<dbReference type="InterPro" id="IPR036691">
    <property type="entry name" value="Endo/exonu/phosph_ase_sf"/>
</dbReference>
<keyword evidence="2" id="KW-0269">Exonuclease</keyword>
<dbReference type="RefSeq" id="WP_134077716.1">
    <property type="nucleotide sequence ID" value="NZ_SOEB01000008.1"/>
</dbReference>
<keyword evidence="2" id="KW-0540">Nuclease</keyword>